<organism evidence="1">
    <name type="scientific">Synechococcus phage QB2</name>
    <dbReference type="NCBI Taxonomy" id="3159453"/>
    <lineage>
        <taxon>Viruses</taxon>
        <taxon>Duplodnaviria</taxon>
        <taxon>Heunggongvirae</taxon>
        <taxon>Uroviricota</taxon>
        <taxon>Caudoviricetes</taxon>
        <taxon>Pantevenvirales</taxon>
        <taxon>Kyanoviridae</taxon>
    </lineage>
</organism>
<accession>A0AAU8EKG7</accession>
<evidence type="ECO:0008006" key="2">
    <source>
        <dbReference type="Google" id="ProtNLM"/>
    </source>
</evidence>
<sequence length="325" mass="34877">MAIFRYPLTPPVQGGDSSSIADGATGAIDYIKFRRHRLNYKDSGRAYYGRSFPESSSTNFKYDANTVYLAMPKSLQTAYSPQYTQIDLGVLGVSTIAAIGGDITNTDNLAAVIQSAAQASLPEFAGSAVSSIANGLSQAGGLAGNLNANALQALTRGRVFNPFKEQVFQGMTFRQHNFNFKLVSRDAAEAAEVRNILRYFKEGSVPFVTGAKIGADIDDQGTGIGTGLDAASSQRFFQIPDSFNIDFVRMSADGRTLDGSGQQLHFKIHPSVCTGININYTPDGQYTAFKSAQGIDSGVAVPAIDLTLQFTELKLVTGQDIQEEF</sequence>
<name>A0AAU8EKG7_9CAUD</name>
<protein>
    <recommendedName>
        <fullName evidence="2">Baseplate tail tube cap</fullName>
    </recommendedName>
</protein>
<dbReference type="EMBL" id="PP861117">
    <property type="protein sequence ID" value="XCH00433.1"/>
    <property type="molecule type" value="Genomic_DNA"/>
</dbReference>
<evidence type="ECO:0000313" key="1">
    <source>
        <dbReference type="EMBL" id="XCH00433.1"/>
    </source>
</evidence>
<proteinExistence type="predicted"/>
<reference evidence="1" key="1">
    <citation type="submission" date="2024-05" db="EMBL/GenBank/DDBJ databases">
        <authorList>
            <person name="Su C."/>
        </authorList>
    </citation>
    <scope>NUCLEOTIDE SEQUENCE</scope>
</reference>